<dbReference type="EMBL" id="KK553140">
    <property type="protein sequence ID" value="KFP34363.1"/>
    <property type="molecule type" value="Genomic_DNA"/>
</dbReference>
<feature type="region of interest" description="Disordered" evidence="1">
    <location>
        <begin position="87"/>
        <end position="106"/>
    </location>
</feature>
<proteinExistence type="predicted"/>
<organism evidence="2 3">
    <name type="scientific">Colius striatus</name>
    <name type="common">Speckled mousebird</name>
    <dbReference type="NCBI Taxonomy" id="57412"/>
    <lineage>
        <taxon>Eukaryota</taxon>
        <taxon>Metazoa</taxon>
        <taxon>Chordata</taxon>
        <taxon>Craniata</taxon>
        <taxon>Vertebrata</taxon>
        <taxon>Euteleostomi</taxon>
        <taxon>Archelosauria</taxon>
        <taxon>Archosauria</taxon>
        <taxon>Dinosauria</taxon>
        <taxon>Saurischia</taxon>
        <taxon>Theropoda</taxon>
        <taxon>Coelurosauria</taxon>
        <taxon>Aves</taxon>
        <taxon>Neognathae</taxon>
        <taxon>Neoaves</taxon>
        <taxon>Telluraves</taxon>
        <taxon>Coraciimorphae</taxon>
        <taxon>Coliiformes</taxon>
        <taxon>Coliidae</taxon>
        <taxon>Colius</taxon>
    </lineage>
</organism>
<protein>
    <submittedName>
        <fullName evidence="2">Uncharacterized protein</fullName>
    </submittedName>
</protein>
<evidence type="ECO:0000313" key="2">
    <source>
        <dbReference type="EMBL" id="KFP34363.1"/>
    </source>
</evidence>
<gene>
    <name evidence="2" type="ORF">N325_08970</name>
</gene>
<feature type="region of interest" description="Disordered" evidence="1">
    <location>
        <begin position="118"/>
        <end position="143"/>
    </location>
</feature>
<keyword evidence="3" id="KW-1185">Reference proteome</keyword>
<sequence>MSEEDYYSLNVKRSLRKKMVKHSTPVDSLLSRTMPSLPDLANQSVKDQGDSRRVYGSPVPKLDPSRLLAQVSSVSVEARFPPVTPTRLSRALDSQESSKETTQSSRVVFSRKRLSTVLASESNEEPSDEVVPNVEAEAPTKPVEKAAVTAQSGPSGLVTGLPGIKDDQITKKRKKKIDRDLLLRKRGEWLIQRFIALGEAADHELTIEEA</sequence>
<dbReference type="Proteomes" id="UP000053615">
    <property type="component" value="Unassembled WGS sequence"/>
</dbReference>
<name>A0A091KE47_COLST</name>
<feature type="region of interest" description="Disordered" evidence="1">
    <location>
        <begin position="20"/>
        <end position="61"/>
    </location>
</feature>
<accession>A0A091KE47</accession>
<evidence type="ECO:0000313" key="3">
    <source>
        <dbReference type="Proteomes" id="UP000053615"/>
    </source>
</evidence>
<dbReference type="AlphaFoldDB" id="A0A091KE47"/>
<evidence type="ECO:0000256" key="1">
    <source>
        <dbReference type="SAM" id="MobiDB-lite"/>
    </source>
</evidence>
<reference evidence="2 3" key="1">
    <citation type="submission" date="2014-04" db="EMBL/GenBank/DDBJ databases">
        <title>Genome evolution of avian class.</title>
        <authorList>
            <person name="Zhang G."/>
            <person name="Li C."/>
        </authorList>
    </citation>
    <scope>NUCLEOTIDE SEQUENCE [LARGE SCALE GENOMIC DNA]</scope>
    <source>
        <strain evidence="2">BGI_N325</strain>
    </source>
</reference>